<gene>
    <name evidence="2" type="ORF">GCM10009821_18310</name>
</gene>
<keyword evidence="1" id="KW-1133">Transmembrane helix</keyword>
<evidence type="ECO:0000313" key="3">
    <source>
        <dbReference type="Proteomes" id="UP001501480"/>
    </source>
</evidence>
<dbReference type="Proteomes" id="UP001501480">
    <property type="component" value="Unassembled WGS sequence"/>
</dbReference>
<feature type="transmembrane region" description="Helical" evidence="1">
    <location>
        <begin position="12"/>
        <end position="32"/>
    </location>
</feature>
<evidence type="ECO:0000313" key="2">
    <source>
        <dbReference type="EMBL" id="GAA2078731.1"/>
    </source>
</evidence>
<proteinExistence type="predicted"/>
<comment type="caution">
    <text evidence="2">The sequence shown here is derived from an EMBL/GenBank/DDBJ whole genome shotgun (WGS) entry which is preliminary data.</text>
</comment>
<feature type="transmembrane region" description="Helical" evidence="1">
    <location>
        <begin position="44"/>
        <end position="62"/>
    </location>
</feature>
<organism evidence="2 3">
    <name type="scientific">Aeromicrobium halocynthiae</name>
    <dbReference type="NCBI Taxonomy" id="560557"/>
    <lineage>
        <taxon>Bacteria</taxon>
        <taxon>Bacillati</taxon>
        <taxon>Actinomycetota</taxon>
        <taxon>Actinomycetes</taxon>
        <taxon>Propionibacteriales</taxon>
        <taxon>Nocardioidaceae</taxon>
        <taxon>Aeromicrobium</taxon>
    </lineage>
</organism>
<keyword evidence="3" id="KW-1185">Reference proteome</keyword>
<keyword evidence="1" id="KW-0472">Membrane</keyword>
<reference evidence="2 3" key="1">
    <citation type="journal article" date="2019" name="Int. J. Syst. Evol. Microbiol.">
        <title>The Global Catalogue of Microorganisms (GCM) 10K type strain sequencing project: providing services to taxonomists for standard genome sequencing and annotation.</title>
        <authorList>
            <consortium name="The Broad Institute Genomics Platform"/>
            <consortium name="The Broad Institute Genome Sequencing Center for Infectious Disease"/>
            <person name="Wu L."/>
            <person name="Ma J."/>
        </authorList>
    </citation>
    <scope>NUCLEOTIDE SEQUENCE [LARGE SCALE GENOMIC DNA]</scope>
    <source>
        <strain evidence="2 3">JCM 15749</strain>
    </source>
</reference>
<name>A0ABN2W3I9_9ACTN</name>
<sequence length="79" mass="8436">MGRGSVRRLQLTVVGASVAGVAFITVGAWIVLTPPIDWNRGGPIGPLIVGPLLLGLAVEEAFRLRREGPPAPGRRRRED</sequence>
<accession>A0ABN2W3I9</accession>
<keyword evidence="1" id="KW-0812">Transmembrane</keyword>
<evidence type="ECO:0000256" key="1">
    <source>
        <dbReference type="SAM" id="Phobius"/>
    </source>
</evidence>
<dbReference type="EMBL" id="BAAAPY010000005">
    <property type="protein sequence ID" value="GAA2078731.1"/>
    <property type="molecule type" value="Genomic_DNA"/>
</dbReference>
<protein>
    <submittedName>
        <fullName evidence="2">Uncharacterized protein</fullName>
    </submittedName>
</protein>